<dbReference type="AlphaFoldDB" id="A0A9E7KSH7"/>
<reference evidence="2" key="1">
    <citation type="submission" date="2022-05" db="EMBL/GenBank/DDBJ databases">
        <title>The Musa troglodytarum L. genome provides insights into the mechanism of non-climacteric behaviour and enrichment of carotenoids.</title>
        <authorList>
            <person name="Wang J."/>
        </authorList>
    </citation>
    <scope>NUCLEOTIDE SEQUENCE</scope>
    <source>
        <tissue evidence="2">Leaf</tissue>
    </source>
</reference>
<feature type="region of interest" description="Disordered" evidence="1">
    <location>
        <begin position="115"/>
        <end position="135"/>
    </location>
</feature>
<dbReference type="EMBL" id="CP097510">
    <property type="protein sequence ID" value="URE25999.1"/>
    <property type="molecule type" value="Genomic_DNA"/>
</dbReference>
<sequence length="233" mass="26604">MAGDHTGRQLQRRWVRSEAGPVRRLQGPGRVVRPDLGPDRMQLRPERERVVPDRPLRLLPQMLRLGGDARHARRVHPHRLELLRRQPRRRLQPAGGGDAGQCAGRQLQLRRLRRRPATDLPLGAGRQGRQGDGGVPERVRRVRHRPVLLPRRVRERGHVPADVLFQDVQDGVPGGVQLRVRRPVQHLHLQPGRLHRHLLLQQVNERTNALRCLDASVSESRDDGLTVASLQEE</sequence>
<keyword evidence="3" id="KW-1185">Reference proteome</keyword>
<accession>A0A9E7KSH7</accession>
<gene>
    <name evidence="2" type="ORF">MUK42_16227</name>
</gene>
<proteinExistence type="predicted"/>
<name>A0A9E7KSH7_9LILI</name>
<evidence type="ECO:0000313" key="2">
    <source>
        <dbReference type="EMBL" id="URE25999.1"/>
    </source>
</evidence>
<evidence type="ECO:0000256" key="1">
    <source>
        <dbReference type="SAM" id="MobiDB-lite"/>
    </source>
</evidence>
<protein>
    <submittedName>
        <fullName evidence="2">Uncharacterized protein</fullName>
    </submittedName>
</protein>
<feature type="region of interest" description="Disordered" evidence="1">
    <location>
        <begin position="1"/>
        <end position="39"/>
    </location>
</feature>
<organism evidence="2 3">
    <name type="scientific">Musa troglodytarum</name>
    <name type="common">fe'i banana</name>
    <dbReference type="NCBI Taxonomy" id="320322"/>
    <lineage>
        <taxon>Eukaryota</taxon>
        <taxon>Viridiplantae</taxon>
        <taxon>Streptophyta</taxon>
        <taxon>Embryophyta</taxon>
        <taxon>Tracheophyta</taxon>
        <taxon>Spermatophyta</taxon>
        <taxon>Magnoliopsida</taxon>
        <taxon>Liliopsida</taxon>
        <taxon>Zingiberales</taxon>
        <taxon>Musaceae</taxon>
        <taxon>Musa</taxon>
    </lineage>
</organism>
<dbReference type="OrthoDB" id="430315at2759"/>
<dbReference type="Proteomes" id="UP001055439">
    <property type="component" value="Chromosome 8"/>
</dbReference>
<feature type="compositionally biased region" description="Gly residues" evidence="1">
    <location>
        <begin position="125"/>
        <end position="134"/>
    </location>
</feature>
<evidence type="ECO:0000313" key="3">
    <source>
        <dbReference type="Proteomes" id="UP001055439"/>
    </source>
</evidence>